<dbReference type="SMART" id="SM00728">
    <property type="entry name" value="ChW"/>
    <property type="match status" value="6"/>
</dbReference>
<name>A0A413Q8G4_9FIRM</name>
<dbReference type="GO" id="GO:0009253">
    <property type="term" value="P:peptidoglycan catabolic process"/>
    <property type="evidence" value="ECO:0007669"/>
    <property type="project" value="InterPro"/>
</dbReference>
<dbReference type="GO" id="GO:0030313">
    <property type="term" value="C:cell envelope"/>
    <property type="evidence" value="ECO:0007669"/>
    <property type="project" value="UniProtKB-SubCell"/>
</dbReference>
<dbReference type="Gene3D" id="2.60.40.4270">
    <property type="entry name" value="Listeria-Bacteroides repeat domain"/>
    <property type="match status" value="2"/>
</dbReference>
<evidence type="ECO:0000313" key="4">
    <source>
        <dbReference type="EMBL" id="RGZ94130.1"/>
    </source>
</evidence>
<comment type="caution">
    <text evidence="4">The sequence shown here is derived from an EMBL/GenBank/DDBJ whole genome shotgun (WGS) entry which is preliminary data.</text>
</comment>
<dbReference type="InterPro" id="IPR017853">
    <property type="entry name" value="GH"/>
</dbReference>
<evidence type="ECO:0000256" key="2">
    <source>
        <dbReference type="ARBA" id="ARBA00010646"/>
    </source>
</evidence>
<evidence type="ECO:0000313" key="7">
    <source>
        <dbReference type="Proteomes" id="UP000286104"/>
    </source>
</evidence>
<dbReference type="GO" id="GO:0016052">
    <property type="term" value="P:carbohydrate catabolic process"/>
    <property type="evidence" value="ECO:0007669"/>
    <property type="project" value="TreeGrafter"/>
</dbReference>
<evidence type="ECO:0000256" key="3">
    <source>
        <dbReference type="SAM" id="SignalP"/>
    </source>
</evidence>
<dbReference type="InterPro" id="IPR002053">
    <property type="entry name" value="Glyco_hydro_25"/>
</dbReference>
<dbReference type="PANTHER" id="PTHR34135">
    <property type="entry name" value="LYSOZYME"/>
    <property type="match status" value="1"/>
</dbReference>
<sequence length="930" mass="102433">MQKSMKRLLSIILSFTMLFSSNCIAYGADEENVNNRAEKARVESLNESDEVQESDLQDPEYYKRYYNTDNSVETYGVNTTELQQYDGNSLARAGSGVLGCDVSKWQGNINWTQAKNAGIQYAFIRVAYRGRTDGVIRLDPNFRANVQNAINAGVKVGVYFYSEAINEREAVEEANTLISNIYMYNISMPLVIDYEGFNQNERIGQANLSKSAYTGIVSAFCEKVKSAGYTPMVYASTSYFTNYLEGEYLSNAYCIWSAAYSNPPEHYNSFKYDFWQFTSSANAVQYGMEPGSVDLDYWYAGRTIIGNDYSSVFDANYYYNMYPDLQKAIGNNQAELLYHFLNYGMAEGRVACASFDVLSYKARYEDLRKAFGDNMKAYFQHYLTRKKYEPYRDGSPIKYKVTFISNGEIVKTDEASYCRAATPPNVSLPGYTLTGWDKLFNSVVSDMTVTAQWTPATLTVKYDATGGKVSNGSKKVTYLGNYGDLESPKRDGYTFTGWYTAANGGTQITKDTKVEVTSDQTIYAHWTANSYAVTFNADGGTVTTNTKTVTFGNAYGELPTPTRSGYTFAGWWTAVDSGEQINAESVVKTASDHVLYAHWVLNSVSVSYQTHVANIGWQNGVSNGVMAGTVGRGLQLEAIKINVKSDADIGVIYTTHVKNDGWHGNSFNGEQSGTTGQSKQVEALMLKLTGKDADKYDIYYRVHAQNYGWLAWAKNGEAAGTSGYAYRLEAIQIVVTAKGDMAPTVFYGGYTSNNAKAYISKTSTVPIINTNASVRYQSHVSNIGWQSAVENGSLSGTTGRSLGLEAVKIDLNGQPCPGGIKYQSHVSNIGWQNAVADGALAGTTGRALNVEAINMALTGEVANQYDIYYRVHAQNYGWLGWAKNGQNAGTTGQSLHLEALQIVLVKKGQSAPGNNYGGIISKNTMAYIAR</sequence>
<dbReference type="GO" id="GO:0003796">
    <property type="term" value="F:lysozyme activity"/>
    <property type="evidence" value="ECO:0007669"/>
    <property type="project" value="InterPro"/>
</dbReference>
<comment type="subcellular location">
    <subcellularLocation>
        <location evidence="1">Cell envelope</location>
    </subcellularLocation>
</comment>
<dbReference type="PANTHER" id="PTHR34135:SF2">
    <property type="entry name" value="LYSOZYME"/>
    <property type="match status" value="1"/>
</dbReference>
<dbReference type="InterPro" id="IPR006637">
    <property type="entry name" value="ChW"/>
</dbReference>
<dbReference type="Proteomes" id="UP000283721">
    <property type="component" value="Unassembled WGS sequence"/>
</dbReference>
<dbReference type="PROSITE" id="PS51904">
    <property type="entry name" value="GLYCOSYL_HYDROL_F25_2"/>
    <property type="match status" value="1"/>
</dbReference>
<dbReference type="Gene3D" id="3.20.20.80">
    <property type="entry name" value="Glycosidases"/>
    <property type="match status" value="1"/>
</dbReference>
<dbReference type="Proteomes" id="UP000286104">
    <property type="component" value="Unassembled WGS sequence"/>
</dbReference>
<dbReference type="CDD" id="cd06414">
    <property type="entry name" value="GH25_LytC-like"/>
    <property type="match status" value="1"/>
</dbReference>
<dbReference type="InterPro" id="IPR042229">
    <property type="entry name" value="Listeria/Bacterioides_rpt_sf"/>
</dbReference>
<dbReference type="Pfam" id="PF01183">
    <property type="entry name" value="Glyco_hydro_25"/>
    <property type="match status" value="1"/>
</dbReference>
<evidence type="ECO:0008006" key="8">
    <source>
        <dbReference type="Google" id="ProtNLM"/>
    </source>
</evidence>
<dbReference type="EMBL" id="QSES01000007">
    <property type="protein sequence ID" value="RGZ94130.1"/>
    <property type="molecule type" value="Genomic_DNA"/>
</dbReference>
<comment type="similarity">
    <text evidence="2">Belongs to the glycosyl hydrolase 25 family.</text>
</comment>
<feature type="signal peptide" evidence="3">
    <location>
        <begin position="1"/>
        <end position="25"/>
    </location>
</feature>
<accession>A0A413Q8G4</accession>
<gene>
    <name evidence="5" type="ORF">DW848_04760</name>
    <name evidence="4" type="ORF">DW967_05025</name>
</gene>
<dbReference type="GO" id="GO:0016998">
    <property type="term" value="P:cell wall macromolecule catabolic process"/>
    <property type="evidence" value="ECO:0007669"/>
    <property type="project" value="InterPro"/>
</dbReference>
<dbReference type="AlphaFoldDB" id="A0A413Q8G4"/>
<proteinExistence type="inferred from homology"/>
<dbReference type="SUPFAM" id="SSF51445">
    <property type="entry name" value="(Trans)glycosidases"/>
    <property type="match status" value="1"/>
</dbReference>
<evidence type="ECO:0000256" key="1">
    <source>
        <dbReference type="ARBA" id="ARBA00004196"/>
    </source>
</evidence>
<evidence type="ECO:0000313" key="5">
    <source>
        <dbReference type="EMBL" id="RHC40447.1"/>
    </source>
</evidence>
<dbReference type="InterPro" id="IPR013378">
    <property type="entry name" value="InlB-like_B-rpt"/>
</dbReference>
<feature type="chain" id="PRO_5038236898" description="Lysozyme" evidence="3">
    <location>
        <begin position="26"/>
        <end position="930"/>
    </location>
</feature>
<protein>
    <recommendedName>
        <fullName evidence="8">Lysozyme</fullName>
    </recommendedName>
</protein>
<evidence type="ECO:0000313" key="6">
    <source>
        <dbReference type="Proteomes" id="UP000283721"/>
    </source>
</evidence>
<organism evidence="4 6">
    <name type="scientific">Agathobacter rectalis</name>
    <dbReference type="NCBI Taxonomy" id="39491"/>
    <lineage>
        <taxon>Bacteria</taxon>
        <taxon>Bacillati</taxon>
        <taxon>Bacillota</taxon>
        <taxon>Clostridia</taxon>
        <taxon>Lachnospirales</taxon>
        <taxon>Lachnospiraceae</taxon>
        <taxon>Agathobacter</taxon>
    </lineage>
</organism>
<dbReference type="EMBL" id="QSHU01000004">
    <property type="protein sequence ID" value="RHC40447.1"/>
    <property type="molecule type" value="Genomic_DNA"/>
</dbReference>
<dbReference type="Pfam" id="PF07538">
    <property type="entry name" value="ChW"/>
    <property type="match status" value="6"/>
</dbReference>
<dbReference type="Pfam" id="PF09479">
    <property type="entry name" value="Flg_new"/>
    <property type="match status" value="3"/>
</dbReference>
<reference evidence="6 7" key="1">
    <citation type="submission" date="2018-08" db="EMBL/GenBank/DDBJ databases">
        <title>A genome reference for cultivated species of the human gut microbiota.</title>
        <authorList>
            <person name="Zou Y."/>
            <person name="Xue W."/>
            <person name="Luo G."/>
        </authorList>
    </citation>
    <scope>NUCLEOTIDE SEQUENCE [LARGE SCALE GENOMIC DNA]</scope>
    <source>
        <strain evidence="5 7">AM36-3AA</strain>
        <strain evidence="4 6">AM47-6BH</strain>
    </source>
</reference>
<keyword evidence="3" id="KW-0732">Signal</keyword>
<dbReference type="NCBIfam" id="TIGR02543">
    <property type="entry name" value="List_Bact_rpt"/>
    <property type="match status" value="2"/>
</dbReference>